<gene>
    <name evidence="1" type="ORF">GCM10011316_26990</name>
</gene>
<proteinExistence type="predicted"/>
<organism evidence="1 2">
    <name type="scientific">Roseibium aquae</name>
    <dbReference type="NCBI Taxonomy" id="1323746"/>
    <lineage>
        <taxon>Bacteria</taxon>
        <taxon>Pseudomonadati</taxon>
        <taxon>Pseudomonadota</taxon>
        <taxon>Alphaproteobacteria</taxon>
        <taxon>Hyphomicrobiales</taxon>
        <taxon>Stappiaceae</taxon>
        <taxon>Roseibium</taxon>
    </lineage>
</organism>
<comment type="caution">
    <text evidence="1">The sequence shown here is derived from an EMBL/GenBank/DDBJ whole genome shotgun (WGS) entry which is preliminary data.</text>
</comment>
<evidence type="ECO:0000313" key="2">
    <source>
        <dbReference type="Proteomes" id="UP000605148"/>
    </source>
</evidence>
<keyword evidence="2" id="KW-1185">Reference proteome</keyword>
<dbReference type="EMBL" id="BMFA01000007">
    <property type="protein sequence ID" value="GGB53560.1"/>
    <property type="molecule type" value="Genomic_DNA"/>
</dbReference>
<reference evidence="1" key="1">
    <citation type="journal article" date="2014" name="Int. J. Syst. Evol. Microbiol.">
        <title>Complete genome sequence of Corynebacterium casei LMG S-19264T (=DSM 44701T), isolated from a smear-ripened cheese.</title>
        <authorList>
            <consortium name="US DOE Joint Genome Institute (JGI-PGF)"/>
            <person name="Walter F."/>
            <person name="Albersmeier A."/>
            <person name="Kalinowski J."/>
            <person name="Ruckert C."/>
        </authorList>
    </citation>
    <scope>NUCLEOTIDE SEQUENCE</scope>
    <source>
        <strain evidence="1">CGMCC 1.12426</strain>
    </source>
</reference>
<sequence>MPPDIGIPAVLAGPILRKITPERVVIWLATRAPAKVRLDLMPDGEEPRSFELAPGNPDLPVLSAGTHLHYQLIDLALTRPLPEDTFVSYRLSLLAEDDPQTGWQDHYADARIMPM</sequence>
<evidence type="ECO:0000313" key="1">
    <source>
        <dbReference type="EMBL" id="GGB53560.1"/>
    </source>
</evidence>
<protein>
    <submittedName>
        <fullName evidence="1">Uncharacterized protein</fullName>
    </submittedName>
</protein>
<accession>A0A916X2D2</accession>
<dbReference type="OrthoDB" id="327733at2"/>
<reference evidence="1" key="2">
    <citation type="submission" date="2020-09" db="EMBL/GenBank/DDBJ databases">
        <authorList>
            <person name="Sun Q."/>
            <person name="Zhou Y."/>
        </authorList>
    </citation>
    <scope>NUCLEOTIDE SEQUENCE</scope>
    <source>
        <strain evidence="1">CGMCC 1.12426</strain>
    </source>
</reference>
<name>A0A916X2D2_9HYPH</name>
<dbReference type="Proteomes" id="UP000605148">
    <property type="component" value="Unassembled WGS sequence"/>
</dbReference>
<dbReference type="RefSeq" id="WP_150496440.1">
    <property type="nucleotide sequence ID" value="NZ_BMFA01000007.1"/>
</dbReference>
<dbReference type="AlphaFoldDB" id="A0A916X2D2"/>